<gene>
    <name evidence="6" type="ORF">Clacol_009998</name>
</gene>
<reference evidence="6" key="1">
    <citation type="submission" date="2021-10" db="EMBL/GenBank/DDBJ databases">
        <title>De novo Genome Assembly of Clathrus columnatus (Basidiomycota, Fungi) Using Illumina and Nanopore Sequence Data.</title>
        <authorList>
            <person name="Ogiso-Tanaka E."/>
            <person name="Itagaki H."/>
            <person name="Hosoya T."/>
            <person name="Hosaka K."/>
        </authorList>
    </citation>
    <scope>NUCLEOTIDE SEQUENCE</scope>
    <source>
        <strain evidence="6">MO-923</strain>
    </source>
</reference>
<dbReference type="GO" id="GO:0071949">
    <property type="term" value="F:FAD binding"/>
    <property type="evidence" value="ECO:0007669"/>
    <property type="project" value="InterPro"/>
</dbReference>
<protein>
    <recommendedName>
        <fullName evidence="5">FAD-binding domain-containing protein</fullName>
    </recommendedName>
</protein>
<evidence type="ECO:0000256" key="2">
    <source>
        <dbReference type="ARBA" id="ARBA00022630"/>
    </source>
</evidence>
<organism evidence="6 7">
    <name type="scientific">Clathrus columnatus</name>
    <dbReference type="NCBI Taxonomy" id="1419009"/>
    <lineage>
        <taxon>Eukaryota</taxon>
        <taxon>Fungi</taxon>
        <taxon>Dikarya</taxon>
        <taxon>Basidiomycota</taxon>
        <taxon>Agaricomycotina</taxon>
        <taxon>Agaricomycetes</taxon>
        <taxon>Phallomycetidae</taxon>
        <taxon>Phallales</taxon>
        <taxon>Clathraceae</taxon>
        <taxon>Clathrus</taxon>
    </lineage>
</organism>
<dbReference type="Proteomes" id="UP001050691">
    <property type="component" value="Unassembled WGS sequence"/>
</dbReference>
<name>A0AAV5AMS6_9AGAM</name>
<dbReference type="Gene3D" id="3.50.50.60">
    <property type="entry name" value="FAD/NAD(P)-binding domain"/>
    <property type="match status" value="1"/>
</dbReference>
<dbReference type="GO" id="GO:0016709">
    <property type="term" value="F:oxidoreductase activity, acting on paired donors, with incorporation or reduction of molecular oxygen, NAD(P)H as one donor, and incorporation of one atom of oxygen"/>
    <property type="evidence" value="ECO:0007669"/>
    <property type="project" value="UniProtKB-ARBA"/>
</dbReference>
<evidence type="ECO:0000313" key="6">
    <source>
        <dbReference type="EMBL" id="GJJ15720.1"/>
    </source>
</evidence>
<dbReference type="InterPro" id="IPR036188">
    <property type="entry name" value="FAD/NAD-bd_sf"/>
</dbReference>
<keyword evidence="4" id="KW-0560">Oxidoreductase</keyword>
<proteinExistence type="predicted"/>
<feature type="domain" description="FAD-binding" evidence="5">
    <location>
        <begin position="5"/>
        <end position="366"/>
    </location>
</feature>
<dbReference type="Gene3D" id="3.30.70.2450">
    <property type="match status" value="1"/>
</dbReference>
<dbReference type="Pfam" id="PF01494">
    <property type="entry name" value="FAD_binding_3"/>
    <property type="match status" value="1"/>
</dbReference>
<evidence type="ECO:0000256" key="4">
    <source>
        <dbReference type="ARBA" id="ARBA00023002"/>
    </source>
</evidence>
<dbReference type="SUPFAM" id="SSF51905">
    <property type="entry name" value="FAD/NAD(P)-binding domain"/>
    <property type="match status" value="1"/>
</dbReference>
<comment type="caution">
    <text evidence="6">The sequence shown here is derived from an EMBL/GenBank/DDBJ whole genome shotgun (WGS) entry which is preliminary data.</text>
</comment>
<dbReference type="EMBL" id="BPWL01000011">
    <property type="protein sequence ID" value="GJJ15720.1"/>
    <property type="molecule type" value="Genomic_DNA"/>
</dbReference>
<dbReference type="PRINTS" id="PR00420">
    <property type="entry name" value="RNGMNOXGNASE"/>
</dbReference>
<comment type="cofactor">
    <cofactor evidence="1">
        <name>FAD</name>
        <dbReference type="ChEBI" id="CHEBI:57692"/>
    </cofactor>
</comment>
<dbReference type="PANTHER" id="PTHR43004">
    <property type="entry name" value="TRK SYSTEM POTASSIUM UPTAKE PROTEIN"/>
    <property type="match status" value="1"/>
</dbReference>
<keyword evidence="7" id="KW-1185">Reference proteome</keyword>
<dbReference type="AlphaFoldDB" id="A0AAV5AMS6"/>
<evidence type="ECO:0000256" key="1">
    <source>
        <dbReference type="ARBA" id="ARBA00001974"/>
    </source>
</evidence>
<keyword evidence="2" id="KW-0285">Flavoprotein</keyword>
<dbReference type="InterPro" id="IPR002938">
    <property type="entry name" value="FAD-bd"/>
</dbReference>
<keyword evidence="3" id="KW-0274">FAD</keyword>
<dbReference type="PANTHER" id="PTHR43004:SF19">
    <property type="entry name" value="BINDING MONOOXYGENASE, PUTATIVE (JCVI)-RELATED"/>
    <property type="match status" value="1"/>
</dbReference>
<dbReference type="InterPro" id="IPR050641">
    <property type="entry name" value="RIFMO-like"/>
</dbReference>
<evidence type="ECO:0000313" key="7">
    <source>
        <dbReference type="Proteomes" id="UP001050691"/>
    </source>
</evidence>
<accession>A0AAV5AMS6</accession>
<sequence>MSYESEVLVVGAGITGLVAAITLAQQGVNVIVVDAAISNNNGARAAVVHAHTLEILSSLGFADAVIERGIRCDRLRFSGDASRQLLEVDMSALKKNTPYPFSVLISQAHVEEALQSVLESLKVKIHRGNGITGIKRLLDDKVEVMLSNNSTIATKYIIGADGAHSTIRHLVGIDFKDPETGLSYDDPDITNTFQIALADIYMAHVPSPIPLNEPTFQLDRNLILIPLPSSEPNRLMWRVGLGSPPNADEIPHNPPIEYFREEINKRNPFDTPFVISSVLSSSRYRVRTALADTYNAKIGKTHVLLVGDAAHVHSPVGGQGMNMGICDAVSAARTIIHHMKSEDDADRDLVFQTYTKKRREVGERVVGMATNMTKLLTYGAGASWKKSVRDAFLRLLMFVQPLRKIIVWRVSGLRNRSGDLSQFTNTIP</sequence>
<evidence type="ECO:0000256" key="3">
    <source>
        <dbReference type="ARBA" id="ARBA00022827"/>
    </source>
</evidence>
<evidence type="ECO:0000259" key="5">
    <source>
        <dbReference type="Pfam" id="PF01494"/>
    </source>
</evidence>